<gene>
    <name evidence="1" type="ORF">OMM_09470</name>
</gene>
<accession>A0A1V1P3V5</accession>
<dbReference type="Proteomes" id="UP000189670">
    <property type="component" value="Unassembled WGS sequence"/>
</dbReference>
<sequence>MKAENSVENENERESQSFKDGIFECCKYNKKYIYLSDMNESAEILYKVISSDSRWKPDVIFGVNEGGTIMAATSASLTCFHKRQIGLIYTEKKGAGDEERFVSSFSPPISTKSGLKEKLV</sequence>
<dbReference type="AlphaFoldDB" id="A0A1V1P3V5"/>
<protein>
    <submittedName>
        <fullName evidence="1">Uncharacterized protein</fullName>
    </submittedName>
</protein>
<reference evidence="2" key="1">
    <citation type="submission" date="2012-11" db="EMBL/GenBank/DDBJ databases">
        <authorList>
            <person name="Lucero-Rivera Y.E."/>
            <person name="Tovar-Ramirez D."/>
        </authorList>
    </citation>
    <scope>NUCLEOTIDE SEQUENCE [LARGE SCALE GENOMIC DNA]</scope>
    <source>
        <strain evidence="2">Araruama</strain>
    </source>
</reference>
<dbReference type="EMBL" id="ATBP01000607">
    <property type="protein sequence ID" value="ETR69582.1"/>
    <property type="molecule type" value="Genomic_DNA"/>
</dbReference>
<comment type="caution">
    <text evidence="1">The sequence shown here is derived from an EMBL/GenBank/DDBJ whole genome shotgun (WGS) entry which is preliminary data.</text>
</comment>
<organism evidence="1 2">
    <name type="scientific">Candidatus Magnetoglobus multicellularis str. Araruama</name>
    <dbReference type="NCBI Taxonomy" id="890399"/>
    <lineage>
        <taxon>Bacteria</taxon>
        <taxon>Pseudomonadati</taxon>
        <taxon>Thermodesulfobacteriota</taxon>
        <taxon>Desulfobacteria</taxon>
        <taxon>Desulfobacterales</taxon>
        <taxon>Desulfobacteraceae</taxon>
        <taxon>Candidatus Magnetoglobus</taxon>
    </lineage>
</organism>
<evidence type="ECO:0000313" key="1">
    <source>
        <dbReference type="EMBL" id="ETR69582.1"/>
    </source>
</evidence>
<name>A0A1V1P3V5_9BACT</name>
<proteinExistence type="predicted"/>
<evidence type="ECO:0000313" key="2">
    <source>
        <dbReference type="Proteomes" id="UP000189670"/>
    </source>
</evidence>